<evidence type="ECO:0000256" key="5">
    <source>
        <dbReference type="SAM" id="SignalP"/>
    </source>
</evidence>
<dbReference type="Gene3D" id="3.40.190.10">
    <property type="entry name" value="Periplasmic binding protein-like II"/>
    <property type="match status" value="1"/>
</dbReference>
<dbReference type="SUPFAM" id="SSF53850">
    <property type="entry name" value="Periplasmic binding protein-like II"/>
    <property type="match status" value="1"/>
</dbReference>
<sequence length="462" mass="49992">MKKMLSLGLAAAMTASMLTGCGGGDKQTAGTQADTKAEEAKNTEAASKGSEGTSAEGVTEITWWAFPTFAQDGNNPAGTYEQEIIDAFEAKNPDIKVKLETIDFTSGPEKITAAIEAGTVCDVLFDAPGRIISYAQNGKLVALDDMFTDEFTKDVDNEALLNACKSGDSYYMYPISSAAFCMAVSKNALEEAGAMDCINLEGDRTWTTEQFEEMMKKLSEAGFMGGTVYCSGQGGDQGIRAFVTNLYDSSVTDPEITTYTLNDEGGVKAMTKIKEWVDNGYMLNGSAYNGGEDVDQFVAGNTAFTTLWSPGLASQRAETLNENGIEAIALPFPSEDGKPALEYLVNGFCVFDNGDEARAEASKKFIDFVCNDEEWGPKNVVKTSVFPVRQSMGDLYEGDEDMAFYASLSKYYSPYYNTIPGFAEMRTYWFPMLQAVINGDAEPKAALDDFVAKANQSIINAQ</sequence>
<comment type="similarity">
    <text evidence="1">Belongs to the bacterial solute-binding protein 1 family.</text>
</comment>
<reference evidence="6 7" key="1">
    <citation type="submission" date="2024-04" db="EMBL/GenBank/DDBJ databases">
        <title>Defined microbial consortia suppress multidrug-resistant proinflammatory Enterobacteriaceae via ecological control.</title>
        <authorList>
            <person name="Furuichi M."/>
            <person name="Kawaguchi T."/>
            <person name="Pust M."/>
            <person name="Yasuma K."/>
            <person name="Plichta D."/>
            <person name="Hasegawa N."/>
            <person name="Ohya T."/>
            <person name="Bhattarai S."/>
            <person name="Sasajima S."/>
            <person name="Aoto Y."/>
            <person name="Tuganbaev T."/>
            <person name="Yaginuma M."/>
            <person name="Ueda M."/>
            <person name="Okahashi N."/>
            <person name="Amafuji K."/>
            <person name="Kiridooshi Y."/>
            <person name="Sugita K."/>
            <person name="Strazar M."/>
            <person name="Skelly A."/>
            <person name="Suda W."/>
            <person name="Hattori M."/>
            <person name="Nakamoto N."/>
            <person name="Caballero S."/>
            <person name="Norman J."/>
            <person name="Olle B."/>
            <person name="Tanoue T."/>
            <person name="Arita M."/>
            <person name="Bucci V."/>
            <person name="Atarashi K."/>
            <person name="Xavier R."/>
            <person name="Honda K."/>
        </authorList>
    </citation>
    <scope>NUCLEOTIDE SEQUENCE [LARGE SCALE GENOMIC DNA]</scope>
    <source>
        <strain evidence="7">f13</strain>
    </source>
</reference>
<dbReference type="RefSeq" id="WP_176255498.1">
    <property type="nucleotide sequence ID" value="NZ_BAABXL010000001.1"/>
</dbReference>
<keyword evidence="3 5" id="KW-0732">Signal</keyword>
<feature type="signal peptide" evidence="5">
    <location>
        <begin position="1"/>
        <end position="20"/>
    </location>
</feature>
<dbReference type="InterPro" id="IPR006059">
    <property type="entry name" value="SBP"/>
</dbReference>
<organism evidence="6 7">
    <name type="scientific">Enterocloster alcoholdehydrogenati</name>
    <dbReference type="NCBI Taxonomy" id="2547410"/>
    <lineage>
        <taxon>Bacteria</taxon>
        <taxon>Bacillati</taxon>
        <taxon>Bacillota</taxon>
        <taxon>Clostridia</taxon>
        <taxon>Lachnospirales</taxon>
        <taxon>Lachnospiraceae</taxon>
        <taxon>Enterocloster</taxon>
    </lineage>
</organism>
<dbReference type="PANTHER" id="PTHR30061">
    <property type="entry name" value="MALTOSE-BINDING PERIPLASMIC PROTEIN"/>
    <property type="match status" value="1"/>
</dbReference>
<dbReference type="PROSITE" id="PS51257">
    <property type="entry name" value="PROKAR_LIPOPROTEIN"/>
    <property type="match status" value="1"/>
</dbReference>
<gene>
    <name evidence="6" type="ORF">F130042H8_32510</name>
</gene>
<protein>
    <submittedName>
        <fullName evidence="6">ABC transporter substrate-binding protein</fullName>
    </submittedName>
</protein>
<evidence type="ECO:0000313" key="6">
    <source>
        <dbReference type="EMBL" id="GAA6270191.1"/>
    </source>
</evidence>
<keyword evidence="7" id="KW-1185">Reference proteome</keyword>
<feature type="chain" id="PRO_5047162896" evidence="5">
    <location>
        <begin position="21"/>
        <end position="462"/>
    </location>
</feature>
<evidence type="ECO:0000256" key="4">
    <source>
        <dbReference type="SAM" id="MobiDB-lite"/>
    </source>
</evidence>
<dbReference type="EMBL" id="BAABXL010000001">
    <property type="protein sequence ID" value="GAA6270191.1"/>
    <property type="molecule type" value="Genomic_DNA"/>
</dbReference>
<comment type="caution">
    <text evidence="6">The sequence shown here is derived from an EMBL/GenBank/DDBJ whole genome shotgun (WGS) entry which is preliminary data.</text>
</comment>
<dbReference type="Proteomes" id="UP001600894">
    <property type="component" value="Unassembled WGS sequence"/>
</dbReference>
<accession>A0ABQ0B1Q2</accession>
<dbReference type="PANTHER" id="PTHR30061:SF50">
    <property type="entry name" value="MALTOSE_MALTODEXTRIN-BINDING PERIPLASMIC PROTEIN"/>
    <property type="match status" value="1"/>
</dbReference>
<dbReference type="Pfam" id="PF01547">
    <property type="entry name" value="SBP_bac_1"/>
    <property type="match status" value="1"/>
</dbReference>
<feature type="region of interest" description="Disordered" evidence="4">
    <location>
        <begin position="24"/>
        <end position="55"/>
    </location>
</feature>
<proteinExistence type="inferred from homology"/>
<evidence type="ECO:0000313" key="7">
    <source>
        <dbReference type="Proteomes" id="UP001600894"/>
    </source>
</evidence>
<name>A0ABQ0B1Q2_9FIRM</name>
<evidence type="ECO:0000256" key="2">
    <source>
        <dbReference type="ARBA" id="ARBA00022448"/>
    </source>
</evidence>
<evidence type="ECO:0000256" key="1">
    <source>
        <dbReference type="ARBA" id="ARBA00008520"/>
    </source>
</evidence>
<keyword evidence="2" id="KW-0813">Transport</keyword>
<evidence type="ECO:0000256" key="3">
    <source>
        <dbReference type="ARBA" id="ARBA00022729"/>
    </source>
</evidence>